<feature type="non-terminal residue" evidence="1">
    <location>
        <position position="400"/>
    </location>
</feature>
<evidence type="ECO:0000313" key="2">
    <source>
        <dbReference type="Proteomes" id="UP000789860"/>
    </source>
</evidence>
<dbReference type="Proteomes" id="UP000789860">
    <property type="component" value="Unassembled WGS sequence"/>
</dbReference>
<name>A0ACA9MGA5_9GLOM</name>
<accession>A0ACA9MGA5</accession>
<gene>
    <name evidence="1" type="ORF">SCALOS_LOCUS6567</name>
</gene>
<sequence length="400" mass="45896">YRRKICKSRKAGQPTLNTSTSEFIIAPDANMFFWFFESRKNPKTSPLTIWLSGGPGCSSMFALFQEVGPCKIKRNMNQSRMAANSWNEVTNLLFIDQPIGAGFSYGNRLVNTSEQAALDIYEFLQRFFTMFPKYSTLDLHLFSESYGGHYVPFIAKLIIQNNNLIKTGQLKDLIPINLKSCGIGNKPLLGSPLIEAMHDTWILCQYTINECYETNKMNDCITANLTCWDGYNGIFIQNSGVGLYDIRTQNDIPIPIYTKFLDNPIVLKSIGVNTTKITKYLEYNEEIYFRFTNSGDLMHSSKSQVEFLLDNDVPIMFFTGDADYICNWLGGNEMAKSLKWKYHQEFNDAIFKEWTVGGVKVGEIKEVKNLWFVKVLESGHFIPHDQPRNSLELFKKWIKS</sequence>
<proteinExistence type="predicted"/>
<reference evidence="1" key="1">
    <citation type="submission" date="2021-06" db="EMBL/GenBank/DDBJ databases">
        <authorList>
            <person name="Kallberg Y."/>
            <person name="Tangrot J."/>
            <person name="Rosling A."/>
        </authorList>
    </citation>
    <scope>NUCLEOTIDE SEQUENCE</scope>
    <source>
        <strain evidence="1">AU212A</strain>
    </source>
</reference>
<organism evidence="1 2">
    <name type="scientific">Scutellospora calospora</name>
    <dbReference type="NCBI Taxonomy" id="85575"/>
    <lineage>
        <taxon>Eukaryota</taxon>
        <taxon>Fungi</taxon>
        <taxon>Fungi incertae sedis</taxon>
        <taxon>Mucoromycota</taxon>
        <taxon>Glomeromycotina</taxon>
        <taxon>Glomeromycetes</taxon>
        <taxon>Diversisporales</taxon>
        <taxon>Gigasporaceae</taxon>
        <taxon>Scutellospora</taxon>
    </lineage>
</organism>
<feature type="non-terminal residue" evidence="1">
    <location>
        <position position="1"/>
    </location>
</feature>
<evidence type="ECO:0000313" key="1">
    <source>
        <dbReference type="EMBL" id="CAG8590751.1"/>
    </source>
</evidence>
<protein>
    <submittedName>
        <fullName evidence="1">9318_t:CDS:1</fullName>
    </submittedName>
</protein>
<dbReference type="EMBL" id="CAJVPM010012817">
    <property type="protein sequence ID" value="CAG8590751.1"/>
    <property type="molecule type" value="Genomic_DNA"/>
</dbReference>
<comment type="caution">
    <text evidence="1">The sequence shown here is derived from an EMBL/GenBank/DDBJ whole genome shotgun (WGS) entry which is preliminary data.</text>
</comment>
<keyword evidence="2" id="KW-1185">Reference proteome</keyword>